<dbReference type="Pfam" id="PF09695">
    <property type="entry name" value="YtfJ_HI0045"/>
    <property type="match status" value="1"/>
</dbReference>
<sequence length="184" mass="19948">MIKRLVLLMALCSPLAAMAALPVGSIIKPITLSGEAGGRVEGGAWSTDQYQGKIIVLFYVDPDEKDKNKIAVEALAALPTKPYVQSVVVINMDATWLPNSAIQSSLESSQKEHPTTHYAKDMKKALVKWGLGDDSYSISIIDPQGKVRFSYDGNFDAQKVDELVAEIKQAAKEVEGANIDSKPK</sequence>
<name>A0A1F6G9E1_9PROT</name>
<evidence type="ECO:0000256" key="1">
    <source>
        <dbReference type="SAM" id="SignalP"/>
    </source>
</evidence>
<feature type="chain" id="PRO_5009524553" description="Transcriptional regulator" evidence="1">
    <location>
        <begin position="20"/>
        <end position="184"/>
    </location>
</feature>
<proteinExistence type="predicted"/>
<accession>A0A1F6G9E1</accession>
<dbReference type="InterPro" id="IPR006513">
    <property type="entry name" value="YtfJ_HI0045"/>
</dbReference>
<gene>
    <name evidence="2" type="ORF">A2527_05975</name>
</gene>
<feature type="signal peptide" evidence="1">
    <location>
        <begin position="1"/>
        <end position="19"/>
    </location>
</feature>
<keyword evidence="1" id="KW-0732">Signal</keyword>
<dbReference type="STRING" id="1817772.A2527_05975"/>
<protein>
    <recommendedName>
        <fullName evidence="4">Transcriptional regulator</fullName>
    </recommendedName>
</protein>
<dbReference type="EMBL" id="MFNE01000035">
    <property type="protein sequence ID" value="OGG94744.1"/>
    <property type="molecule type" value="Genomic_DNA"/>
</dbReference>
<evidence type="ECO:0000313" key="2">
    <source>
        <dbReference type="EMBL" id="OGG94744.1"/>
    </source>
</evidence>
<comment type="caution">
    <text evidence="2">The sequence shown here is derived from an EMBL/GenBank/DDBJ whole genome shotgun (WGS) entry which is preliminary data.</text>
</comment>
<dbReference type="AlphaFoldDB" id="A0A1F6G9E1"/>
<reference evidence="2 3" key="1">
    <citation type="journal article" date="2016" name="Nat. Commun.">
        <title>Thousands of microbial genomes shed light on interconnected biogeochemical processes in an aquifer system.</title>
        <authorList>
            <person name="Anantharaman K."/>
            <person name="Brown C.T."/>
            <person name="Hug L.A."/>
            <person name="Sharon I."/>
            <person name="Castelle C.J."/>
            <person name="Probst A.J."/>
            <person name="Thomas B.C."/>
            <person name="Singh A."/>
            <person name="Wilkins M.J."/>
            <person name="Karaoz U."/>
            <person name="Brodie E.L."/>
            <person name="Williams K.H."/>
            <person name="Hubbard S.S."/>
            <person name="Banfield J.F."/>
        </authorList>
    </citation>
    <scope>NUCLEOTIDE SEQUENCE [LARGE SCALE GENOMIC DNA]</scope>
</reference>
<dbReference type="Gene3D" id="3.40.30.10">
    <property type="entry name" value="Glutaredoxin"/>
    <property type="match status" value="1"/>
</dbReference>
<organism evidence="2 3">
    <name type="scientific">Candidatus Lambdaproteobacteria bacterium RIFOXYD2_FULL_50_16</name>
    <dbReference type="NCBI Taxonomy" id="1817772"/>
    <lineage>
        <taxon>Bacteria</taxon>
        <taxon>Pseudomonadati</taxon>
        <taxon>Pseudomonadota</taxon>
        <taxon>Candidatus Lambdaproteobacteria</taxon>
    </lineage>
</organism>
<evidence type="ECO:0000313" key="3">
    <source>
        <dbReference type="Proteomes" id="UP000178449"/>
    </source>
</evidence>
<evidence type="ECO:0008006" key="4">
    <source>
        <dbReference type="Google" id="ProtNLM"/>
    </source>
</evidence>
<dbReference type="Proteomes" id="UP000178449">
    <property type="component" value="Unassembled WGS sequence"/>
</dbReference>